<comment type="caution">
    <text evidence="2">The sequence shown here is derived from an EMBL/GenBank/DDBJ whole genome shotgun (WGS) entry which is preliminary data.</text>
</comment>
<protein>
    <submittedName>
        <fullName evidence="2">SDR family oxidoreductase</fullName>
    </submittedName>
</protein>
<organism evidence="2 3">
    <name type="scientific">Algoriphagus confluentis</name>
    <dbReference type="NCBI Taxonomy" id="1697556"/>
    <lineage>
        <taxon>Bacteria</taxon>
        <taxon>Pseudomonadati</taxon>
        <taxon>Bacteroidota</taxon>
        <taxon>Cytophagia</taxon>
        <taxon>Cytophagales</taxon>
        <taxon>Cyclobacteriaceae</taxon>
        <taxon>Algoriphagus</taxon>
    </lineage>
</organism>
<sequence>MNLVLTGSTSGIGWETLKALLPHFDHVFLPVRNLEKAKKMIHPLTEKHKIQLIPMDLSLMKSVQEGVQHILKSTDKVHVLINNAGGMYPGGKLTEEKLDLTFATNHLGHFLLTLELLPLLKNGQAKIINVSSEAHRLAASLNSDWGLRKAGNTINAYGKVKLYNILFTKELKRRYEDQGIQAYALHPGAVKTAFGSETSLIAKAIIRATQLLFISPKAGANTSIFLAMSPKDQLKNGGYFDKKKPKTPAAIALDPKPAEELWNYSLKTLQDLRPDSSE</sequence>
<dbReference type="Proteomes" id="UP001338309">
    <property type="component" value="Unassembled WGS sequence"/>
</dbReference>
<gene>
    <name evidence="2" type="ORF">Aconfl_03400</name>
</gene>
<name>A0ABQ6PKJ4_9BACT</name>
<dbReference type="PANTHER" id="PTHR43157">
    <property type="entry name" value="PHOSPHATIDYLINOSITOL-GLYCAN BIOSYNTHESIS CLASS F PROTEIN-RELATED"/>
    <property type="match status" value="1"/>
</dbReference>
<evidence type="ECO:0000256" key="1">
    <source>
        <dbReference type="ARBA" id="ARBA00023002"/>
    </source>
</evidence>
<evidence type="ECO:0000313" key="2">
    <source>
        <dbReference type="EMBL" id="GMQ27698.1"/>
    </source>
</evidence>
<dbReference type="RefSeq" id="WP_338222502.1">
    <property type="nucleotide sequence ID" value="NZ_BTPD01000001.1"/>
</dbReference>
<dbReference type="PRINTS" id="PR00081">
    <property type="entry name" value="GDHRDH"/>
</dbReference>
<accession>A0ABQ6PKJ4</accession>
<dbReference type="Pfam" id="PF00106">
    <property type="entry name" value="adh_short"/>
    <property type="match status" value="1"/>
</dbReference>
<dbReference type="SUPFAM" id="SSF51735">
    <property type="entry name" value="NAD(P)-binding Rossmann-fold domains"/>
    <property type="match status" value="1"/>
</dbReference>
<keyword evidence="3" id="KW-1185">Reference proteome</keyword>
<dbReference type="InterPro" id="IPR036291">
    <property type="entry name" value="NAD(P)-bd_dom_sf"/>
</dbReference>
<evidence type="ECO:0000313" key="3">
    <source>
        <dbReference type="Proteomes" id="UP001338309"/>
    </source>
</evidence>
<dbReference type="InterPro" id="IPR002347">
    <property type="entry name" value="SDR_fam"/>
</dbReference>
<dbReference type="EMBL" id="BTPD01000001">
    <property type="protein sequence ID" value="GMQ27698.1"/>
    <property type="molecule type" value="Genomic_DNA"/>
</dbReference>
<dbReference type="Gene3D" id="3.40.50.720">
    <property type="entry name" value="NAD(P)-binding Rossmann-like Domain"/>
    <property type="match status" value="1"/>
</dbReference>
<reference evidence="2 3" key="1">
    <citation type="submission" date="2023-08" db="EMBL/GenBank/DDBJ databases">
        <title>Draft genome sequence of Algoriphagus confluentis.</title>
        <authorList>
            <person name="Takatani N."/>
            <person name="Hosokawa M."/>
            <person name="Sawabe T."/>
        </authorList>
    </citation>
    <scope>NUCLEOTIDE SEQUENCE [LARGE SCALE GENOMIC DNA]</scope>
    <source>
        <strain evidence="2 3">NBRC 111222</strain>
    </source>
</reference>
<dbReference type="PANTHER" id="PTHR43157:SF31">
    <property type="entry name" value="PHOSPHATIDYLINOSITOL-GLYCAN BIOSYNTHESIS CLASS F PROTEIN"/>
    <property type="match status" value="1"/>
</dbReference>
<keyword evidence="1" id="KW-0560">Oxidoreductase</keyword>
<proteinExistence type="predicted"/>